<evidence type="ECO:0000259" key="5">
    <source>
        <dbReference type="PROSITE" id="PS50931"/>
    </source>
</evidence>
<dbReference type="AlphaFoldDB" id="A0A2T3NF93"/>
<dbReference type="Proteomes" id="UP000241346">
    <property type="component" value="Unassembled WGS sequence"/>
</dbReference>
<reference evidence="6 7" key="1">
    <citation type="submission" date="2018-03" db="EMBL/GenBank/DDBJ databases">
        <title>Whole genome sequencing of Histamine producing bacteria.</title>
        <authorList>
            <person name="Butler K."/>
        </authorList>
    </citation>
    <scope>NUCLEOTIDE SEQUENCE [LARGE SCALE GENOMIC DNA]</scope>
    <source>
        <strain evidence="6 7">DSM 19138</strain>
    </source>
</reference>
<dbReference type="RefSeq" id="WP_107298060.1">
    <property type="nucleotide sequence ID" value="NZ_PYMB01000003.1"/>
</dbReference>
<dbReference type="OrthoDB" id="9786526at2"/>
<dbReference type="GO" id="GO:0043565">
    <property type="term" value="F:sequence-specific DNA binding"/>
    <property type="evidence" value="ECO:0007669"/>
    <property type="project" value="TreeGrafter"/>
</dbReference>
<keyword evidence="2" id="KW-0805">Transcription regulation</keyword>
<keyword evidence="3" id="KW-0238">DNA-binding</keyword>
<dbReference type="SUPFAM" id="SSF53850">
    <property type="entry name" value="Periplasmic binding protein-like II"/>
    <property type="match status" value="1"/>
</dbReference>
<dbReference type="InterPro" id="IPR005119">
    <property type="entry name" value="LysR_subst-bd"/>
</dbReference>
<gene>
    <name evidence="6" type="ORF">C9J01_10295</name>
</gene>
<organism evidence="6 7">
    <name type="scientific">Photobacterium rosenbergii</name>
    <dbReference type="NCBI Taxonomy" id="294936"/>
    <lineage>
        <taxon>Bacteria</taxon>
        <taxon>Pseudomonadati</taxon>
        <taxon>Pseudomonadota</taxon>
        <taxon>Gammaproteobacteria</taxon>
        <taxon>Vibrionales</taxon>
        <taxon>Vibrionaceae</taxon>
        <taxon>Photobacterium</taxon>
    </lineage>
</organism>
<dbReference type="Pfam" id="PF03466">
    <property type="entry name" value="LysR_substrate"/>
    <property type="match status" value="1"/>
</dbReference>
<dbReference type="GO" id="GO:0006351">
    <property type="term" value="P:DNA-templated transcription"/>
    <property type="evidence" value="ECO:0007669"/>
    <property type="project" value="TreeGrafter"/>
</dbReference>
<comment type="similarity">
    <text evidence="1">Belongs to the LysR transcriptional regulatory family.</text>
</comment>
<dbReference type="Gene3D" id="1.10.10.10">
    <property type="entry name" value="Winged helix-like DNA-binding domain superfamily/Winged helix DNA-binding domain"/>
    <property type="match status" value="1"/>
</dbReference>
<dbReference type="InterPro" id="IPR036388">
    <property type="entry name" value="WH-like_DNA-bd_sf"/>
</dbReference>
<name>A0A2T3NF93_9GAMM</name>
<dbReference type="CDD" id="cd08422">
    <property type="entry name" value="PBP2_CrgA_like"/>
    <property type="match status" value="1"/>
</dbReference>
<dbReference type="SUPFAM" id="SSF46785">
    <property type="entry name" value="Winged helix' DNA-binding domain"/>
    <property type="match status" value="1"/>
</dbReference>
<proteinExistence type="inferred from homology"/>
<evidence type="ECO:0000313" key="7">
    <source>
        <dbReference type="Proteomes" id="UP000241346"/>
    </source>
</evidence>
<evidence type="ECO:0000256" key="3">
    <source>
        <dbReference type="ARBA" id="ARBA00023125"/>
    </source>
</evidence>
<dbReference type="PROSITE" id="PS50931">
    <property type="entry name" value="HTH_LYSR"/>
    <property type="match status" value="1"/>
</dbReference>
<evidence type="ECO:0000256" key="1">
    <source>
        <dbReference type="ARBA" id="ARBA00009437"/>
    </source>
</evidence>
<dbReference type="FunFam" id="1.10.10.10:FF:000001">
    <property type="entry name" value="LysR family transcriptional regulator"/>
    <property type="match status" value="1"/>
</dbReference>
<dbReference type="InterPro" id="IPR058163">
    <property type="entry name" value="LysR-type_TF_proteobact-type"/>
</dbReference>
<accession>A0A2T3NF93</accession>
<dbReference type="InterPro" id="IPR036390">
    <property type="entry name" value="WH_DNA-bd_sf"/>
</dbReference>
<comment type="caution">
    <text evidence="6">The sequence shown here is derived from an EMBL/GenBank/DDBJ whole genome shotgun (WGS) entry which is preliminary data.</text>
</comment>
<feature type="domain" description="HTH lysR-type" evidence="5">
    <location>
        <begin position="7"/>
        <end position="61"/>
    </location>
</feature>
<evidence type="ECO:0000256" key="4">
    <source>
        <dbReference type="ARBA" id="ARBA00023163"/>
    </source>
</evidence>
<dbReference type="Gene3D" id="3.40.190.290">
    <property type="match status" value="1"/>
</dbReference>
<dbReference type="EMBL" id="PYMB01000003">
    <property type="protein sequence ID" value="PSW13235.1"/>
    <property type="molecule type" value="Genomic_DNA"/>
</dbReference>
<sequence length="304" mass="34624">MAIELNKQLMAFVDVVKFESFAEAAKHRDMLPSLLSRNIKSLEDKLGVVLLKRTTRALSLTEAGEVIYQQALVLKELEDKMNNFAQNYSTAETGLVRLTCASHLSRNFILPTIQEIQAEYPNIRFEVDYDDRRVDIIKEDFDMAIRIWKPQDTSLIGQKLRSTNLVILASPDFIQRHGMPETIEQLVALPSACYARLGVVRDKIQYYDAEDRIQSVSMNPLYKSSSPESLIQSALAGMYYTVVTDQNLSGEIERGELVQLLPDMRFPFEPSMYAVYPNRDLSFGARLFVDKLKQRCAEIPVIGN</sequence>
<protein>
    <recommendedName>
        <fullName evidence="5">HTH lysR-type domain-containing protein</fullName>
    </recommendedName>
</protein>
<dbReference type="Pfam" id="PF00126">
    <property type="entry name" value="HTH_1"/>
    <property type="match status" value="1"/>
</dbReference>
<dbReference type="PANTHER" id="PTHR30537">
    <property type="entry name" value="HTH-TYPE TRANSCRIPTIONAL REGULATOR"/>
    <property type="match status" value="1"/>
</dbReference>
<dbReference type="InterPro" id="IPR000847">
    <property type="entry name" value="LysR_HTH_N"/>
</dbReference>
<keyword evidence="4" id="KW-0804">Transcription</keyword>
<dbReference type="GO" id="GO:0003700">
    <property type="term" value="F:DNA-binding transcription factor activity"/>
    <property type="evidence" value="ECO:0007669"/>
    <property type="project" value="InterPro"/>
</dbReference>
<evidence type="ECO:0000256" key="2">
    <source>
        <dbReference type="ARBA" id="ARBA00023015"/>
    </source>
</evidence>
<dbReference type="PANTHER" id="PTHR30537:SF5">
    <property type="entry name" value="HTH-TYPE TRANSCRIPTIONAL ACTIVATOR TTDR-RELATED"/>
    <property type="match status" value="1"/>
</dbReference>
<evidence type="ECO:0000313" key="6">
    <source>
        <dbReference type="EMBL" id="PSW13235.1"/>
    </source>
</evidence>